<dbReference type="EMBL" id="CAMXCT010006736">
    <property type="protein sequence ID" value="CAI4019213.1"/>
    <property type="molecule type" value="Genomic_DNA"/>
</dbReference>
<protein>
    <submittedName>
        <fullName evidence="3">Heat shock factor protein</fullName>
    </submittedName>
</protein>
<organism evidence="1">
    <name type="scientific">Cladocopium goreaui</name>
    <dbReference type="NCBI Taxonomy" id="2562237"/>
    <lineage>
        <taxon>Eukaryota</taxon>
        <taxon>Sar</taxon>
        <taxon>Alveolata</taxon>
        <taxon>Dinophyceae</taxon>
        <taxon>Suessiales</taxon>
        <taxon>Symbiodiniaceae</taxon>
        <taxon>Cladocopium</taxon>
    </lineage>
</organism>
<sequence length="124" mass="13692">ARCCQCSSGQVTWSVDGCKVCQDQVQKIALVSETCKEDSPNFKGRVACQSECNSKLQTSGIFLQEDAKGYVSKTASVSSECKKASPNFIGNSKCARACKSKVESSWSWQQLDAVEQLKFPRRFF</sequence>
<reference evidence="1" key="1">
    <citation type="submission" date="2022-10" db="EMBL/GenBank/DDBJ databases">
        <authorList>
            <person name="Chen Y."/>
            <person name="Dougan E. K."/>
            <person name="Chan C."/>
            <person name="Rhodes N."/>
            <person name="Thang M."/>
        </authorList>
    </citation>
    <scope>NUCLEOTIDE SEQUENCE</scope>
</reference>
<gene>
    <name evidence="1" type="ORF">C1SCF055_LOCUS43727</name>
</gene>
<evidence type="ECO:0000313" key="1">
    <source>
        <dbReference type="EMBL" id="CAI4019213.1"/>
    </source>
</evidence>
<reference evidence="2" key="2">
    <citation type="submission" date="2024-04" db="EMBL/GenBank/DDBJ databases">
        <authorList>
            <person name="Chen Y."/>
            <person name="Shah S."/>
            <person name="Dougan E. K."/>
            <person name="Thang M."/>
            <person name="Chan C."/>
        </authorList>
    </citation>
    <scope>NUCLEOTIDE SEQUENCE [LARGE SCALE GENOMIC DNA]</scope>
</reference>
<keyword evidence="3" id="KW-0346">Stress response</keyword>
<evidence type="ECO:0000313" key="3">
    <source>
        <dbReference type="EMBL" id="CAL4806525.1"/>
    </source>
</evidence>
<feature type="non-terminal residue" evidence="1">
    <location>
        <position position="1"/>
    </location>
</feature>
<accession>A0A9P1GQT8</accession>
<dbReference type="EMBL" id="CAMXCT020006736">
    <property type="protein sequence ID" value="CAL1172588.1"/>
    <property type="molecule type" value="Genomic_DNA"/>
</dbReference>
<dbReference type="AlphaFoldDB" id="A0A9P1GQT8"/>
<comment type="caution">
    <text evidence="1">The sequence shown here is derived from an EMBL/GenBank/DDBJ whole genome shotgun (WGS) entry which is preliminary data.</text>
</comment>
<keyword evidence="4" id="KW-1185">Reference proteome</keyword>
<proteinExistence type="predicted"/>
<evidence type="ECO:0000313" key="4">
    <source>
        <dbReference type="Proteomes" id="UP001152797"/>
    </source>
</evidence>
<name>A0A9P1GQT8_9DINO</name>
<dbReference type="Proteomes" id="UP001152797">
    <property type="component" value="Unassembled WGS sequence"/>
</dbReference>
<dbReference type="EMBL" id="CAMXCT030006736">
    <property type="protein sequence ID" value="CAL4806525.1"/>
    <property type="molecule type" value="Genomic_DNA"/>
</dbReference>
<evidence type="ECO:0000313" key="2">
    <source>
        <dbReference type="EMBL" id="CAL1172588.1"/>
    </source>
</evidence>